<evidence type="ECO:0000256" key="1">
    <source>
        <dbReference type="SAM" id="MobiDB-lite"/>
    </source>
</evidence>
<feature type="chain" id="PRO_5022195256" evidence="2">
    <location>
        <begin position="29"/>
        <end position="1678"/>
    </location>
</feature>
<sequence>MKGICGRFFGGIASVYLFVLLLPVAAQADPGNQYCITPPFITAGLKPNLLLMIDNSASMYDLQYQDTTNMYCANAPTTACTTDSTCSAAGMPTGYCIASSTTTTTTTAAACTKDTDCQPPNPGGVVGDTCFLAGNKKNTCKTAVVTTTTVTPIACSADTTCSAITAGDTCNNKCNSTRQCYDTSYSGTTTYYGYFDTTATYSYDFTTNKFTSGAAMPGTCTYSAGTPSYFCVNTAGTPEAVVTTGSTGFVASGNFLNWLTASKFDIEKKILTGGKFDTVNNVLVAESRGCSGRDFLKAVSGVNLTFAIRGGTPGGIGSTQSLATEYGQTYIEIYAGVYNATACLSAMNDWIGVVSGTPPNLGSFQNDSKSCVGAGSGALNPTSMWNHVLHNCYWGILNIAGGYSGNLSPLEGECQSVYATVLPSAITDPNSGISICSSALTYTINGITSTGYLGACYNTVTNTFSSPCDVTQIQNYCNANVTTNPVVDPSSTSTATTSATIPGFVMQQGLTNLTQVGVLTAKVGLATPPTGLVDKYSDRIRFGAMTFQNNGSGSECGGTGSIPCAKACSVSTTRMCYLNTDCPSGETCGALSLTDGGKIISYVGAGSCSVTTTTACNVDSDCSGLTPSGQYCVPSKGSHSAGLIKSIDDIPATSWTPFAEAFYSAMGYFARTNDYTVSPPTSRSDANFSSLPAPNTATSYDTSKNPSQYRCQSNNVLLITDGMSTADQNTASESLATLYASQVPYITKTGTTYNPGSTGYDPAKNHGYDSTGKCPAYSGSRSIANLAWVAKNRNIKSTSLASTAITTTPQAASESISTYVVYSGPQTSGQPDLCDPKTLMTNTATNGGTTLFAAADPTTLYGQLDSAFSTVAAKAASGTAASILSNSEGSGANILQAVFYPKKNFENSTSASWIGEMQNLWYYVDPYINNSTIREDTDGDLKLNLINDYVARFAFDSSSNKTMVQLYKDINGDGSSYTAIGGLIDPDYVKSIWRAGKLLWARNISSSPRTIKTSINGSTLIDFSSATFPGGSVASNAATLAPYLNVTATNAPTLINWVHGQEQAGYRSRSVDIKDPVTNSISSGVWRLGDIISSTPRVQSTVRLNTYNLPPPGGYNDNSYLSYINSNQYKGRGMVYVGGNDGMFHAFNLGLLSVQASGFQKATLSGSNLGNEQWAYIPKNVLPYLQYMVDPAYGHLYYLDGRTSIFDASIGYTGVGTCVRGTYDTCDKSTLGSVVDSNNNLDATRNTWRTVVIGGMGLGGASQKTCAAGANCVQTPITDPSDTTNNPGLGYSSYFAFDVTDPNSPALLWEFNNPALGYATGGPAIVRVGNSQKNGKWFAVFGSGPTGPIDTSSHQFLGTSNQNLKFFVVDLQNGTLVKTIDTNIPNAFVGSMIGGAIDVDRANPTAVGNYQDDAIYVGYVKQAVDGTWTKGGVGRIMTMESTDPNDLVNPWRWNVIIDDIGPVTTAISRLQDKKNRNLWLYFGTGRYFFRNSSSLDDSSGSRSLYGIKDPCYNTTTLPGNLLDKTCTAAITGSLVNQTSSVSALATGAPGWQIDLDAATASEGAERVVTDTVALPNGTVFFTSFKPTMDICGFGGNSFLWGVKFDTGGQADAGALKGKALIQLSTGEFKEVDLSTAFTDKGNRRMQTPMTGKPPSDAPPIISNSQNKPVKKILHIQEH</sequence>
<protein>
    <submittedName>
        <fullName evidence="3">Type IV pilus assembly protein PilY1</fullName>
    </submittedName>
</protein>
<proteinExistence type="predicted"/>
<evidence type="ECO:0000313" key="4">
    <source>
        <dbReference type="Proteomes" id="UP000319449"/>
    </source>
</evidence>
<name>A0A562WSQ4_9BACT</name>
<keyword evidence="2" id="KW-0732">Signal</keyword>
<keyword evidence="4" id="KW-1185">Reference proteome</keyword>
<reference evidence="3 4" key="1">
    <citation type="submission" date="2019-07" db="EMBL/GenBank/DDBJ databases">
        <title>Genomic Encyclopedia of Archaeal and Bacterial Type Strains, Phase II (KMG-II): from individual species to whole genera.</title>
        <authorList>
            <person name="Goeker M."/>
        </authorList>
    </citation>
    <scope>NUCLEOTIDE SEQUENCE [LARGE SCALE GENOMIC DNA]</scope>
    <source>
        <strain evidence="3 4">ATCC BAA-1139</strain>
    </source>
</reference>
<dbReference type="EMBL" id="VLLN01000003">
    <property type="protein sequence ID" value="TWJ32787.1"/>
    <property type="molecule type" value="Genomic_DNA"/>
</dbReference>
<feature type="region of interest" description="Disordered" evidence="1">
    <location>
        <begin position="1641"/>
        <end position="1668"/>
    </location>
</feature>
<dbReference type="Proteomes" id="UP000319449">
    <property type="component" value="Unassembled WGS sequence"/>
</dbReference>
<evidence type="ECO:0000313" key="3">
    <source>
        <dbReference type="EMBL" id="TWJ32787.1"/>
    </source>
</evidence>
<feature type="region of interest" description="Disordered" evidence="1">
    <location>
        <begin position="680"/>
        <end position="706"/>
    </location>
</feature>
<gene>
    <name evidence="3" type="ORF">JN12_00764</name>
</gene>
<accession>A0A562WSQ4</accession>
<organism evidence="3 4">
    <name type="scientific">Geobacter argillaceus</name>
    <dbReference type="NCBI Taxonomy" id="345631"/>
    <lineage>
        <taxon>Bacteria</taxon>
        <taxon>Pseudomonadati</taxon>
        <taxon>Thermodesulfobacteriota</taxon>
        <taxon>Desulfuromonadia</taxon>
        <taxon>Geobacterales</taxon>
        <taxon>Geobacteraceae</taxon>
        <taxon>Geobacter</taxon>
    </lineage>
</organism>
<comment type="caution">
    <text evidence="3">The sequence shown here is derived from an EMBL/GenBank/DDBJ whole genome shotgun (WGS) entry which is preliminary data.</text>
</comment>
<evidence type="ECO:0000256" key="2">
    <source>
        <dbReference type="SAM" id="SignalP"/>
    </source>
</evidence>
<feature type="signal peptide" evidence="2">
    <location>
        <begin position="1"/>
        <end position="28"/>
    </location>
</feature>